<dbReference type="PANTHER" id="PTHR38600:SF2">
    <property type="entry name" value="SLL0088 PROTEIN"/>
    <property type="match status" value="1"/>
</dbReference>
<dbReference type="EMBL" id="LR586016">
    <property type="protein sequence ID" value="VIP03331.1"/>
    <property type="molecule type" value="Genomic_DNA"/>
</dbReference>
<gene>
    <name evidence="2" type="ORF">GMBLW1_06290</name>
</gene>
<sequence>MADAIFRALSDSTRRKVLERLAKGPASVSELAAQFQMKLPSFVQHLSILEKCQLVTSQKIGRTRYYRIERDQLKIAEDWLVQQRREWETRLDQLDAYLVQLHAKESRESDT</sequence>
<dbReference type="CDD" id="cd00090">
    <property type="entry name" value="HTH_ARSR"/>
    <property type="match status" value="1"/>
</dbReference>
<keyword evidence="3" id="KW-1185">Reference proteome</keyword>
<name>A0A6C2YPU3_9BACT</name>
<dbReference type="EMBL" id="LR593887">
    <property type="protein sequence ID" value="VTS04034.1"/>
    <property type="molecule type" value="Genomic_DNA"/>
</dbReference>
<dbReference type="PANTHER" id="PTHR38600">
    <property type="entry name" value="TRANSCRIPTIONAL REGULATORY PROTEIN"/>
    <property type="match status" value="1"/>
</dbReference>
<evidence type="ECO:0000259" key="1">
    <source>
        <dbReference type="PROSITE" id="PS50987"/>
    </source>
</evidence>
<evidence type="ECO:0000313" key="2">
    <source>
        <dbReference type="EMBL" id="VIP03331.1"/>
    </source>
</evidence>
<protein>
    <recommendedName>
        <fullName evidence="1">HTH arsR-type domain-containing protein</fullName>
    </recommendedName>
</protein>
<dbReference type="KEGG" id="tim:GMBLW1_06290"/>
<reference evidence="2" key="1">
    <citation type="submission" date="2019-04" db="EMBL/GenBank/DDBJ databases">
        <authorList>
            <consortium name="Science for Life Laboratories"/>
        </authorList>
    </citation>
    <scope>NUCLEOTIDE SEQUENCE</scope>
    <source>
        <strain evidence="2">MBLW1</strain>
    </source>
</reference>
<dbReference type="GO" id="GO:0003700">
    <property type="term" value="F:DNA-binding transcription factor activity"/>
    <property type="evidence" value="ECO:0007669"/>
    <property type="project" value="InterPro"/>
</dbReference>
<dbReference type="InterPro" id="IPR036388">
    <property type="entry name" value="WH-like_DNA-bd_sf"/>
</dbReference>
<dbReference type="AlphaFoldDB" id="A0A6C2YPU3"/>
<evidence type="ECO:0000313" key="3">
    <source>
        <dbReference type="Proteomes" id="UP000464378"/>
    </source>
</evidence>
<dbReference type="InParanoid" id="A0A6C2YPU3"/>
<dbReference type="NCBIfam" id="NF033788">
    <property type="entry name" value="HTH_metalloreg"/>
    <property type="match status" value="1"/>
</dbReference>
<dbReference type="RefSeq" id="WP_197740711.1">
    <property type="nucleotide sequence ID" value="NZ_LR593887.1"/>
</dbReference>
<dbReference type="PRINTS" id="PR00778">
    <property type="entry name" value="HTHARSR"/>
</dbReference>
<feature type="domain" description="HTH arsR-type" evidence="1">
    <location>
        <begin position="1"/>
        <end position="88"/>
    </location>
</feature>
<organism evidence="2">
    <name type="scientific">Tuwongella immobilis</name>
    <dbReference type="NCBI Taxonomy" id="692036"/>
    <lineage>
        <taxon>Bacteria</taxon>
        <taxon>Pseudomonadati</taxon>
        <taxon>Planctomycetota</taxon>
        <taxon>Planctomycetia</taxon>
        <taxon>Gemmatales</taxon>
        <taxon>Gemmataceae</taxon>
        <taxon>Tuwongella</taxon>
    </lineage>
</organism>
<dbReference type="SMART" id="SM00418">
    <property type="entry name" value="HTH_ARSR"/>
    <property type="match status" value="1"/>
</dbReference>
<proteinExistence type="predicted"/>
<dbReference type="SUPFAM" id="SSF46785">
    <property type="entry name" value="Winged helix' DNA-binding domain"/>
    <property type="match status" value="1"/>
</dbReference>
<dbReference type="InterPro" id="IPR011991">
    <property type="entry name" value="ArsR-like_HTH"/>
</dbReference>
<accession>A0A6C2YPU3</accession>
<dbReference type="Gene3D" id="1.10.10.10">
    <property type="entry name" value="Winged helix-like DNA-binding domain superfamily/Winged helix DNA-binding domain"/>
    <property type="match status" value="1"/>
</dbReference>
<dbReference type="PROSITE" id="PS50987">
    <property type="entry name" value="HTH_ARSR_2"/>
    <property type="match status" value="1"/>
</dbReference>
<dbReference type="InterPro" id="IPR001845">
    <property type="entry name" value="HTH_ArsR_DNA-bd_dom"/>
</dbReference>
<dbReference type="Proteomes" id="UP000464378">
    <property type="component" value="Chromosome"/>
</dbReference>
<dbReference type="InterPro" id="IPR036390">
    <property type="entry name" value="WH_DNA-bd_sf"/>
</dbReference>
<dbReference type="Pfam" id="PF01022">
    <property type="entry name" value="HTH_5"/>
    <property type="match status" value="1"/>
</dbReference>